<feature type="region of interest" description="Disordered" evidence="1">
    <location>
        <begin position="1"/>
        <end position="38"/>
    </location>
</feature>
<feature type="non-terminal residue" evidence="2">
    <location>
        <position position="1"/>
    </location>
</feature>
<dbReference type="AlphaFoldDB" id="A0A6J4L3K4"/>
<evidence type="ECO:0000313" key="2">
    <source>
        <dbReference type="EMBL" id="CAA9321304.1"/>
    </source>
</evidence>
<dbReference type="EMBL" id="CADCTR010001941">
    <property type="protein sequence ID" value="CAA9321304.1"/>
    <property type="molecule type" value="Genomic_DNA"/>
</dbReference>
<accession>A0A6J4L3K4</accession>
<proteinExistence type="predicted"/>
<name>A0A6J4L3K4_9CHLR</name>
<reference evidence="2" key="1">
    <citation type="submission" date="2020-02" db="EMBL/GenBank/DDBJ databases">
        <authorList>
            <person name="Meier V. D."/>
        </authorList>
    </citation>
    <scope>NUCLEOTIDE SEQUENCE</scope>
    <source>
        <strain evidence="2">AVDCRST_MAG93</strain>
    </source>
</reference>
<protein>
    <submittedName>
        <fullName evidence="2">Uncharacterized protein</fullName>
    </submittedName>
</protein>
<organism evidence="2">
    <name type="scientific">uncultured Chloroflexia bacterium</name>
    <dbReference type="NCBI Taxonomy" id="1672391"/>
    <lineage>
        <taxon>Bacteria</taxon>
        <taxon>Bacillati</taxon>
        <taxon>Chloroflexota</taxon>
        <taxon>Chloroflexia</taxon>
        <taxon>environmental samples</taxon>
    </lineage>
</organism>
<feature type="non-terminal residue" evidence="2">
    <location>
        <position position="38"/>
    </location>
</feature>
<sequence length="38" mass="4058">EPRRLSRGLPAERHGGLQVPRNTGTVATRAGKATEGEM</sequence>
<evidence type="ECO:0000256" key="1">
    <source>
        <dbReference type="SAM" id="MobiDB-lite"/>
    </source>
</evidence>
<gene>
    <name evidence="2" type="ORF">AVDCRST_MAG93-5757</name>
</gene>